<dbReference type="PANTHER" id="PTHR24189">
    <property type="entry name" value="MYOTROPHIN"/>
    <property type="match status" value="1"/>
</dbReference>
<keyword evidence="1" id="KW-0677">Repeat</keyword>
<proteinExistence type="predicted"/>
<dbReference type="PROSITE" id="PS50088">
    <property type="entry name" value="ANK_REPEAT"/>
    <property type="match status" value="2"/>
</dbReference>
<name>A0A2P1P7I1_9RICK</name>
<evidence type="ECO:0000256" key="2">
    <source>
        <dbReference type="ARBA" id="ARBA00023043"/>
    </source>
</evidence>
<dbReference type="InterPro" id="IPR036770">
    <property type="entry name" value="Ankyrin_rpt-contain_sf"/>
</dbReference>
<accession>A0A2P1P7I1</accession>
<dbReference type="InterPro" id="IPR002110">
    <property type="entry name" value="Ankyrin_rpt"/>
</dbReference>
<dbReference type="InterPro" id="IPR050745">
    <property type="entry name" value="Multifunctional_regulatory"/>
</dbReference>
<evidence type="ECO:0000313" key="5">
    <source>
        <dbReference type="EMBL" id="AVP87216.1"/>
    </source>
</evidence>
<evidence type="ECO:0000256" key="1">
    <source>
        <dbReference type="ARBA" id="ARBA00022737"/>
    </source>
</evidence>
<dbReference type="AlphaFoldDB" id="A0A2P1P7I1"/>
<evidence type="ECO:0000313" key="6">
    <source>
        <dbReference type="Proteomes" id="UP000241762"/>
    </source>
</evidence>
<feature type="region of interest" description="Disordered" evidence="4">
    <location>
        <begin position="430"/>
        <end position="455"/>
    </location>
</feature>
<dbReference type="Proteomes" id="UP000241762">
    <property type="component" value="Chromosome"/>
</dbReference>
<gene>
    <name evidence="5" type="ORF">phytr_2590</name>
</gene>
<evidence type="ECO:0000256" key="3">
    <source>
        <dbReference type="PROSITE-ProRule" id="PRU00023"/>
    </source>
</evidence>
<feature type="compositionally biased region" description="Basic and acidic residues" evidence="4">
    <location>
        <begin position="430"/>
        <end position="445"/>
    </location>
</feature>
<sequence>MRYQIMTDEELLQKVTRLNNTSDFSFIDTQLARAKNDKGQTALHLIKTTSFNTLHFNDIIKTLVEFGANINALDNEGKTPLHYSTTFDDIFLNSRTPYLKNDNIRFLLKNGANPNITDKQGNSPLDNIINQSIILMSVLENLILSGANLQLIKEGNWRSLRETLLKEIGGNRTAIFLTQLEYGETARMLHNIPSDRTTLVLKFFEGGRRMTVEDLPLLQKEFTSILNTGQRMLESQNRPLSSVLYFRNKPFGIEGHRYALIQLKELFDKSNIENKAEYINKIEEQQKKILSVAINSVRNHSNDILSMPLAHKERYINILSELCSQTTDPKIHKLYEILPKVCIDKKRIDAMQQNETDKLEKLDQGLFTHLNKEANPENPHSTTQVFNDPNTRSKVTKYLKLEDLANLNIAIPVRSVPTSDELSQKIDKLRIAKDSTSHAAKEKNRQTKPSPRKRG</sequence>
<feature type="repeat" description="ANK" evidence="3">
    <location>
        <begin position="38"/>
        <end position="75"/>
    </location>
</feature>
<dbReference type="Gene3D" id="1.25.40.20">
    <property type="entry name" value="Ankyrin repeat-containing domain"/>
    <property type="match status" value="1"/>
</dbReference>
<dbReference type="SMART" id="SM00248">
    <property type="entry name" value="ANK"/>
    <property type="match status" value="3"/>
</dbReference>
<keyword evidence="2 3" id="KW-0040">ANK repeat</keyword>
<dbReference type="PANTHER" id="PTHR24189:SF50">
    <property type="entry name" value="ANKYRIN REPEAT AND SOCS BOX PROTEIN 2"/>
    <property type="match status" value="1"/>
</dbReference>
<organism evidence="5 6">
    <name type="scientific">Candidatus Phycorickettsia trachydisci</name>
    <dbReference type="NCBI Taxonomy" id="2115978"/>
    <lineage>
        <taxon>Bacteria</taxon>
        <taxon>Pseudomonadati</taxon>
        <taxon>Pseudomonadota</taxon>
        <taxon>Alphaproteobacteria</taxon>
        <taxon>Rickettsiales</taxon>
        <taxon>Rickettsiaceae</taxon>
        <taxon>Candidatus Phycorickettsia</taxon>
    </lineage>
</organism>
<feature type="repeat" description="ANK" evidence="3">
    <location>
        <begin position="76"/>
        <end position="119"/>
    </location>
</feature>
<dbReference type="EMBL" id="CP027845">
    <property type="protein sequence ID" value="AVP87216.1"/>
    <property type="molecule type" value="Genomic_DNA"/>
</dbReference>
<reference evidence="5 6" key="1">
    <citation type="submission" date="2018-03" db="EMBL/GenBank/DDBJ databases">
        <title>A gene transfer event suggests a long-term partnership between eustigmatophyte algae and a novel lineage of endosymbiotic bacteria.</title>
        <authorList>
            <person name="Yurchenko T."/>
            <person name="Sevcikova T."/>
            <person name="Pribyl P."/>
            <person name="El Karkouri K."/>
            <person name="Klimes V."/>
            <person name="Amaral R."/>
            <person name="Zbrankova V."/>
            <person name="Kim E."/>
            <person name="Raoult D."/>
            <person name="Santos L.M.A."/>
            <person name="Elias M."/>
        </authorList>
    </citation>
    <scope>NUCLEOTIDE SEQUENCE [LARGE SCALE GENOMIC DNA]</scope>
    <source>
        <strain evidence="5">CCALA 838</strain>
    </source>
</reference>
<dbReference type="SUPFAM" id="SSF48403">
    <property type="entry name" value="Ankyrin repeat"/>
    <property type="match status" value="1"/>
</dbReference>
<evidence type="ECO:0000256" key="4">
    <source>
        <dbReference type="SAM" id="MobiDB-lite"/>
    </source>
</evidence>
<keyword evidence="6" id="KW-1185">Reference proteome</keyword>
<protein>
    <submittedName>
        <fullName evidence="5">Uncharacterized protein</fullName>
    </submittedName>
</protein>
<dbReference type="Pfam" id="PF12796">
    <property type="entry name" value="Ank_2"/>
    <property type="match status" value="1"/>
</dbReference>
<dbReference type="KEGG" id="ptc:phytr_2590"/>
<dbReference type="PROSITE" id="PS50297">
    <property type="entry name" value="ANK_REP_REGION"/>
    <property type="match status" value="1"/>
</dbReference>